<keyword evidence="5" id="KW-0378">Hydrolase</keyword>
<dbReference type="SUPFAM" id="SSF116734">
    <property type="entry name" value="DNA methylase specificity domain"/>
    <property type="match status" value="2"/>
</dbReference>
<dbReference type="eggNOG" id="COG0732">
    <property type="taxonomic scope" value="Bacteria"/>
</dbReference>
<feature type="domain" description="Type I restriction modification DNA specificity" evidence="4">
    <location>
        <begin position="192"/>
        <end position="345"/>
    </location>
</feature>
<evidence type="ECO:0000313" key="5">
    <source>
        <dbReference type="EMBL" id="ABI24709.1"/>
    </source>
</evidence>
<dbReference type="EMBL" id="CP000436">
    <property type="protein sequence ID" value="ABI24709.1"/>
    <property type="molecule type" value="Genomic_DNA"/>
</dbReference>
<name>Q0I2C2_HISS1</name>
<dbReference type="InterPro" id="IPR000055">
    <property type="entry name" value="Restrct_endonuc_typeI_TRD"/>
</dbReference>
<protein>
    <submittedName>
        <fullName evidence="5">Restriction enzyme, beta subunit</fullName>
        <ecNumber evidence="5">3.1.21.-</ecNumber>
    </submittedName>
</protein>
<evidence type="ECO:0000259" key="4">
    <source>
        <dbReference type="Pfam" id="PF01420"/>
    </source>
</evidence>
<accession>Q0I2C2</accession>
<dbReference type="GO" id="GO:0009307">
    <property type="term" value="P:DNA restriction-modification system"/>
    <property type="evidence" value="ECO:0007669"/>
    <property type="project" value="UniProtKB-KW"/>
</dbReference>
<dbReference type="GO" id="GO:0003677">
    <property type="term" value="F:DNA binding"/>
    <property type="evidence" value="ECO:0007669"/>
    <property type="project" value="UniProtKB-KW"/>
</dbReference>
<keyword evidence="3" id="KW-0238">DNA-binding</keyword>
<sequence length="358" mass="42130">MVKTMYKYHLADVKWKEMYFIDIFDNIYIAKSTDQNKLKVGNVPFIGRSSINNGLQGEYFVEKEKINKGNSLTISMVGEPKCFYQKYSFTCSQNILVLQNNEFINITNSKFLIPIIDNYLKAKGYGYGYPVGKERVLRNKLLLPVDENNQINWHFMEEYIKERENKQRNDLKEYYKSRLLDLVINPDVLNDVEWKEIFIEEVAEIYSGKDIYERERTIGNTPYITATANNNGIGYFVGNENKTMESECISVNRNGSVGYAFYHCYEALYGNDTRKLKPFIKNKYTALFITHAITSQKDKYGYGYKMGTGRLKRQKIMLPVSDGEVNYKYMENFIKNIEQKQIKNILKYLDEYIYIYNV</sequence>
<feature type="domain" description="Type I restriction modification DNA specificity" evidence="4">
    <location>
        <begin position="14"/>
        <end position="172"/>
    </location>
</feature>
<dbReference type="AlphaFoldDB" id="Q0I2C2"/>
<gene>
    <name evidence="5" type="primary">bcgIB</name>
    <name evidence="5" type="ordered locus">HS_0431</name>
</gene>
<dbReference type="GO" id="GO:0016787">
    <property type="term" value="F:hydrolase activity"/>
    <property type="evidence" value="ECO:0007669"/>
    <property type="project" value="UniProtKB-KW"/>
</dbReference>
<keyword evidence="2" id="KW-0680">Restriction system</keyword>
<dbReference type="Gene3D" id="3.90.220.20">
    <property type="entry name" value="DNA methylase specificity domains"/>
    <property type="match status" value="2"/>
</dbReference>
<comment type="similarity">
    <text evidence="1">Belongs to the type-I restriction system S methylase family.</text>
</comment>
<evidence type="ECO:0000256" key="3">
    <source>
        <dbReference type="ARBA" id="ARBA00023125"/>
    </source>
</evidence>
<organism evidence="5">
    <name type="scientific">Histophilus somni (strain 129Pt)</name>
    <name type="common">Haemophilus somnus</name>
    <dbReference type="NCBI Taxonomy" id="205914"/>
    <lineage>
        <taxon>Bacteria</taxon>
        <taxon>Pseudomonadati</taxon>
        <taxon>Pseudomonadota</taxon>
        <taxon>Gammaproteobacteria</taxon>
        <taxon>Pasteurellales</taxon>
        <taxon>Pasteurellaceae</taxon>
        <taxon>Histophilus</taxon>
    </lineage>
</organism>
<evidence type="ECO:0000256" key="2">
    <source>
        <dbReference type="ARBA" id="ARBA00022747"/>
    </source>
</evidence>
<dbReference type="HOGENOM" id="CLU_039161_2_0_6"/>
<proteinExistence type="inferred from homology"/>
<reference evidence="5" key="1">
    <citation type="submission" date="2006-08" db="EMBL/GenBank/DDBJ databases">
        <title>Complete genome sequence of Haemophilus somnus 129PT.</title>
        <authorList>
            <person name="Copeland A."/>
            <person name="Lucas S."/>
            <person name="Lapidus A."/>
            <person name="Barry K."/>
            <person name="Glavina del Rio T."/>
            <person name="Hammon N."/>
            <person name="Dalin E."/>
            <person name="Tice H."/>
            <person name="Pitluck S."/>
            <person name="Brettin T.S."/>
            <person name="Bruce D."/>
            <person name="Challacombe J.F."/>
            <person name="Chertkov O."/>
            <person name="Detter J.C."/>
            <person name="Gilna P."/>
            <person name="Han S."/>
            <person name="Misra M."/>
            <person name="Tapia R."/>
            <person name="Thayer N.N."/>
            <person name="Xie G."/>
            <person name="Inzana T.J."/>
            <person name="Duncan A.J."/>
            <person name="Siddaramppa S."/>
            <person name="Richardson P."/>
        </authorList>
    </citation>
    <scope>NUCLEOTIDE SEQUENCE</scope>
    <source>
        <strain evidence="5">129PT</strain>
    </source>
</reference>
<evidence type="ECO:0000256" key="1">
    <source>
        <dbReference type="ARBA" id="ARBA00010923"/>
    </source>
</evidence>
<dbReference type="Pfam" id="PF01420">
    <property type="entry name" value="Methylase_S"/>
    <property type="match status" value="2"/>
</dbReference>
<dbReference type="EC" id="3.1.21.-" evidence="5"/>
<dbReference type="InterPro" id="IPR044946">
    <property type="entry name" value="Restrct_endonuc_typeI_TRD_sf"/>
</dbReference>
<dbReference type="KEGG" id="hso:HS_0431"/>